<dbReference type="Gene3D" id="3.90.550.10">
    <property type="entry name" value="Spore Coat Polysaccharide Biosynthesis Protein SpsA, Chain A"/>
    <property type="match status" value="1"/>
</dbReference>
<dbReference type="SUPFAM" id="SSF53448">
    <property type="entry name" value="Nucleotide-diphospho-sugar transferases"/>
    <property type="match status" value="1"/>
</dbReference>
<dbReference type="PANTHER" id="PTHR22916:SF3">
    <property type="entry name" value="UDP-GLCNAC:BETAGAL BETA-1,3-N-ACETYLGLUCOSAMINYLTRANSFERASE-LIKE PROTEIN 1"/>
    <property type="match status" value="1"/>
</dbReference>
<evidence type="ECO:0000313" key="3">
    <source>
        <dbReference type="Proteomes" id="UP000297643"/>
    </source>
</evidence>
<comment type="caution">
    <text evidence="2">The sequence shown here is derived from an EMBL/GenBank/DDBJ whole genome shotgun (WGS) entry which is preliminary data.</text>
</comment>
<dbReference type="AlphaFoldDB" id="A0A4R8W2I0"/>
<feature type="domain" description="Glycosyltransferase 2-like" evidence="1">
    <location>
        <begin position="10"/>
        <end position="165"/>
    </location>
</feature>
<keyword evidence="3" id="KW-1185">Reference proteome</keyword>
<reference evidence="2 3" key="1">
    <citation type="submission" date="2019-03" db="EMBL/GenBank/DDBJ databases">
        <title>Genomics of glacier-inhabiting Cryobacterium strains.</title>
        <authorList>
            <person name="Liu Q."/>
            <person name="Xin Y.-H."/>
        </authorList>
    </citation>
    <scope>NUCLEOTIDE SEQUENCE [LARGE SCALE GENOMIC DNA]</scope>
    <source>
        <strain evidence="2 3">RHLT2-21</strain>
    </source>
</reference>
<evidence type="ECO:0000313" key="2">
    <source>
        <dbReference type="EMBL" id="TFC01227.1"/>
    </source>
</evidence>
<name>A0A4R8W2I0_9MICO</name>
<dbReference type="PANTHER" id="PTHR22916">
    <property type="entry name" value="GLYCOSYLTRANSFERASE"/>
    <property type="match status" value="1"/>
</dbReference>
<organism evidence="2 3">
    <name type="scientific">Cryobacterium mannosilyticum</name>
    <dbReference type="NCBI Taxonomy" id="1259190"/>
    <lineage>
        <taxon>Bacteria</taxon>
        <taxon>Bacillati</taxon>
        <taxon>Actinomycetota</taxon>
        <taxon>Actinomycetes</taxon>
        <taxon>Micrococcales</taxon>
        <taxon>Microbacteriaceae</taxon>
        <taxon>Cryobacterium</taxon>
    </lineage>
</organism>
<gene>
    <name evidence="2" type="ORF">E3O32_13785</name>
</gene>
<dbReference type="InterPro" id="IPR029044">
    <property type="entry name" value="Nucleotide-diphossugar_trans"/>
</dbReference>
<sequence>MVSRVTTAGVIAAFNQEKYISEAVLSLAEQVDEVIVVDDASMDNTQDVLAALAVPNLIVIYNDVQLGVSRSYNRAVAASSAEILLIQGGDDRSLAGRADRQVQALSDPSVSLTYSLPRVIDARGARLPASLGSEFSVGSGGFDPLNFLFFVTNYICAPAVAVRRSDYVRVGGFRGGLDLLQDYDLWLRLASEGRFAYIDHPVVEYRKHAFNLSRDYVDLDSPKQRRVSAEMDFIRNRFLNNANEATIRRLAAHLALDLVRFDTLSNQEKVAIIQLAHGDKLQLRHGVAFLFEAAGEWDAIARFERLGLELSDLSRLAILSDHGNLEDVSRAIGGFRAADRISAKRKP</sequence>
<dbReference type="EMBL" id="SOFM01000043">
    <property type="protein sequence ID" value="TFC01227.1"/>
    <property type="molecule type" value="Genomic_DNA"/>
</dbReference>
<proteinExistence type="predicted"/>
<dbReference type="GO" id="GO:0016758">
    <property type="term" value="F:hexosyltransferase activity"/>
    <property type="evidence" value="ECO:0007669"/>
    <property type="project" value="UniProtKB-ARBA"/>
</dbReference>
<evidence type="ECO:0000259" key="1">
    <source>
        <dbReference type="Pfam" id="PF00535"/>
    </source>
</evidence>
<accession>A0A4R8W2I0</accession>
<protein>
    <submittedName>
        <fullName evidence="2">Glycosyltransferase</fullName>
    </submittedName>
</protein>
<dbReference type="Proteomes" id="UP000297643">
    <property type="component" value="Unassembled WGS sequence"/>
</dbReference>
<dbReference type="Pfam" id="PF00535">
    <property type="entry name" value="Glycos_transf_2"/>
    <property type="match status" value="1"/>
</dbReference>
<keyword evidence="2" id="KW-0808">Transferase</keyword>
<dbReference type="InterPro" id="IPR001173">
    <property type="entry name" value="Glyco_trans_2-like"/>
</dbReference>